<dbReference type="OrthoDB" id="5146022at2"/>
<dbReference type="Pfam" id="PF12679">
    <property type="entry name" value="ABC2_membrane_2"/>
    <property type="match status" value="1"/>
</dbReference>
<dbReference type="GO" id="GO:0140359">
    <property type="term" value="F:ABC-type transporter activity"/>
    <property type="evidence" value="ECO:0007669"/>
    <property type="project" value="InterPro"/>
</dbReference>
<feature type="transmembrane region" description="Helical" evidence="1">
    <location>
        <begin position="263"/>
        <end position="282"/>
    </location>
</feature>
<feature type="transmembrane region" description="Helical" evidence="1">
    <location>
        <begin position="182"/>
        <end position="201"/>
    </location>
</feature>
<evidence type="ECO:0000313" key="3">
    <source>
        <dbReference type="Proteomes" id="UP000471031"/>
    </source>
</evidence>
<keyword evidence="1" id="KW-1133">Transmembrane helix</keyword>
<name>A0A845LB20_HELGE</name>
<feature type="transmembrane region" description="Helical" evidence="1">
    <location>
        <begin position="112"/>
        <end position="134"/>
    </location>
</feature>
<feature type="transmembrane region" description="Helical" evidence="1">
    <location>
        <begin position="17"/>
        <end position="40"/>
    </location>
</feature>
<keyword evidence="3" id="KW-1185">Reference proteome</keyword>
<accession>A0A845LB20</accession>
<reference evidence="2 3" key="1">
    <citation type="submission" date="2020-01" db="EMBL/GenBank/DDBJ databases">
        <title>Whole genome sequence of Heliobacterium gestii DSM 11169.</title>
        <authorList>
            <person name="Kyndt J.A."/>
            <person name="Meyer T.E."/>
        </authorList>
    </citation>
    <scope>NUCLEOTIDE SEQUENCE [LARGE SCALE GENOMIC DNA]</scope>
    <source>
        <strain evidence="2 3">DSM 11169</strain>
    </source>
</reference>
<evidence type="ECO:0000256" key="1">
    <source>
        <dbReference type="SAM" id="Phobius"/>
    </source>
</evidence>
<proteinExistence type="predicted"/>
<dbReference type="PANTHER" id="PTHR43471">
    <property type="entry name" value="ABC TRANSPORTER PERMEASE"/>
    <property type="match status" value="1"/>
</dbReference>
<dbReference type="Proteomes" id="UP000471031">
    <property type="component" value="Unassembled WGS sequence"/>
</dbReference>
<dbReference type="AlphaFoldDB" id="A0A845LB20"/>
<dbReference type="EMBL" id="WXEX01000007">
    <property type="protein sequence ID" value="MZP43388.1"/>
    <property type="molecule type" value="Genomic_DNA"/>
</dbReference>
<comment type="caution">
    <text evidence="2">The sequence shown here is derived from an EMBL/GenBank/DDBJ whole genome shotgun (WGS) entry which is preliminary data.</text>
</comment>
<gene>
    <name evidence="2" type="ORF">GTO89_10080</name>
</gene>
<sequence length="287" mass="30512">MFSIARLTFQEASKKRIFLLTLLLSAVFLGLYGAALHLFAKEFVKIQSAPGGVQLIARQVIGQQLLGAGLYFSSFLLALLALLASVGSIASEIENGLLQAIVSKPIHRREIVLGKFLGYGILLTVYALLLYGGIMLLNGHYNHPALTTLTSGNLIAGAAVFLLQPLLLLAVALLFSTLFRTLTAGIVSVLLYALSVVGGFIEQIGGLIDRSDLVNTGIAVSLVIPSDTLFRKLMSIVAGSNSSPLASLAAGPFGVTAPPSNLMLAYIILYIVASIWLAIRVFKKKEL</sequence>
<keyword evidence="1" id="KW-0812">Transmembrane</keyword>
<feature type="transmembrane region" description="Helical" evidence="1">
    <location>
        <begin position="154"/>
        <end position="175"/>
    </location>
</feature>
<evidence type="ECO:0000313" key="2">
    <source>
        <dbReference type="EMBL" id="MZP43388.1"/>
    </source>
</evidence>
<protein>
    <submittedName>
        <fullName evidence="2">ABC transporter permease subunit</fullName>
    </submittedName>
</protein>
<feature type="transmembrane region" description="Helical" evidence="1">
    <location>
        <begin position="70"/>
        <end position="91"/>
    </location>
</feature>
<keyword evidence="1" id="KW-0472">Membrane</keyword>
<dbReference type="GO" id="GO:0005886">
    <property type="term" value="C:plasma membrane"/>
    <property type="evidence" value="ECO:0007669"/>
    <property type="project" value="UniProtKB-SubCell"/>
</dbReference>
<organism evidence="2 3">
    <name type="scientific">Heliomicrobium gestii</name>
    <name type="common">Heliobacterium gestii</name>
    <dbReference type="NCBI Taxonomy" id="2699"/>
    <lineage>
        <taxon>Bacteria</taxon>
        <taxon>Bacillati</taxon>
        <taxon>Bacillota</taxon>
        <taxon>Clostridia</taxon>
        <taxon>Eubacteriales</taxon>
        <taxon>Heliobacteriaceae</taxon>
        <taxon>Heliomicrobium</taxon>
    </lineage>
</organism>